<dbReference type="GO" id="GO:0005968">
    <property type="term" value="C:Rab-protein geranylgeranyltransferase complex"/>
    <property type="evidence" value="ECO:0007669"/>
    <property type="project" value="TreeGrafter"/>
</dbReference>
<evidence type="ECO:0000256" key="1">
    <source>
        <dbReference type="ARBA" id="ARBA00005593"/>
    </source>
</evidence>
<dbReference type="PRINTS" id="PR00891">
    <property type="entry name" value="RABGDIREP"/>
</dbReference>
<dbReference type="EMBL" id="PDNA01000017">
    <property type="protein sequence ID" value="PGH26394.1"/>
    <property type="molecule type" value="Genomic_DNA"/>
</dbReference>
<dbReference type="GO" id="GO:0005092">
    <property type="term" value="F:GDP-dissociation inhibitor activity"/>
    <property type="evidence" value="ECO:0007669"/>
    <property type="project" value="UniProtKB-UniRule"/>
</dbReference>
<dbReference type="Proteomes" id="UP000224634">
    <property type="component" value="Unassembled WGS sequence"/>
</dbReference>
<dbReference type="PIRSF" id="PIRSF037514">
    <property type="entry name" value="Rab_ger_ger_transf_A_fun"/>
    <property type="match status" value="1"/>
</dbReference>
<dbReference type="Gene3D" id="1.10.405.10">
    <property type="entry name" value="Guanine Nucleotide Dissociation Inhibitor, domain 1"/>
    <property type="match status" value="1"/>
</dbReference>
<dbReference type="STRING" id="1447883.A0A2B7YQV7"/>
<dbReference type="GO" id="GO:0005829">
    <property type="term" value="C:cytosol"/>
    <property type="evidence" value="ECO:0007669"/>
    <property type="project" value="TreeGrafter"/>
</dbReference>
<dbReference type="AlphaFoldDB" id="A0A2B7YQV7"/>
<dbReference type="InterPro" id="IPR018203">
    <property type="entry name" value="GDP_dissociation_inhibitor"/>
</dbReference>
<dbReference type="InterPro" id="IPR036188">
    <property type="entry name" value="FAD/NAD-bd_sf"/>
</dbReference>
<dbReference type="Pfam" id="PF00996">
    <property type="entry name" value="GDI"/>
    <property type="match status" value="1"/>
</dbReference>
<protein>
    <recommendedName>
        <fullName evidence="2">Rab proteins geranylgeranyltransferase</fullName>
    </recommendedName>
</protein>
<evidence type="ECO:0000313" key="3">
    <source>
        <dbReference type="EMBL" id="PGH26394.1"/>
    </source>
</evidence>
<sequence length="524" mass="56784">MQVEKLTDTTWDVIISGTGLPQSLLALSLSRTGKKVLHVDKQSYYGGSEAAFSLQEAEEWVKTISEEPGSMPFESASIHLPSAEGDNQLSFSRAYTLSLAPQLLYSRSRLLPSLVSSKVYRQLEFQAVGSWWVCKPTTGVAGSSADQSHPTSLHRVPSSREDVFADEEMTMKSKRTLMKFLRHLTQQQDDADAEDQNLESPFSQFLESNFHMSPELSDPLLSLSLSPNSLEGTSTGYALSRIKRHLGSIGVFGAGFGSVLAKWGGAAEISQIGCRACAVGGGVYVLGRGIKQIEKPTQESERGKTDLLQVQLSDDEVVCSRFVVGSPWDLPANSTKESTSSIAKVARSITIVSSALDTLFPPTSEGGPVPAGAVVFLPSSMLNSLSHRSTSPVYLIVHSSDTGECPTGQCVIYASVSLPGNEGQTLLEAAVKHLISSVDAKGQILWSLRYTQLGLPGDKDVPNDHLEGALPQVMSFPPPSLDLAFDDSMVDQVRYTWRKVVDEEVDDATFLEFEDREAIGDENE</sequence>
<dbReference type="PANTHER" id="PTHR11787">
    <property type="entry name" value="RAB GDP-DISSOCIATION INHIBITOR"/>
    <property type="match status" value="1"/>
</dbReference>
<proteinExistence type="inferred from homology"/>
<dbReference type="InterPro" id="IPR017230">
    <property type="entry name" value="Mrs6"/>
</dbReference>
<organism evidence="3 4">
    <name type="scientific">Polytolypa hystricis (strain UAMH7299)</name>
    <dbReference type="NCBI Taxonomy" id="1447883"/>
    <lineage>
        <taxon>Eukaryota</taxon>
        <taxon>Fungi</taxon>
        <taxon>Dikarya</taxon>
        <taxon>Ascomycota</taxon>
        <taxon>Pezizomycotina</taxon>
        <taxon>Eurotiomycetes</taxon>
        <taxon>Eurotiomycetidae</taxon>
        <taxon>Onygenales</taxon>
        <taxon>Onygenales incertae sedis</taxon>
        <taxon>Polytolypa</taxon>
    </lineage>
</organism>
<dbReference type="OrthoDB" id="4204127at2759"/>
<name>A0A2B7YQV7_POLH7</name>
<reference evidence="3 4" key="1">
    <citation type="submission" date="2017-10" db="EMBL/GenBank/DDBJ databases">
        <title>Comparative genomics in systemic dimorphic fungi from Ajellomycetaceae.</title>
        <authorList>
            <person name="Munoz J.F."/>
            <person name="Mcewen J.G."/>
            <person name="Clay O.K."/>
            <person name="Cuomo C.A."/>
        </authorList>
    </citation>
    <scope>NUCLEOTIDE SEQUENCE [LARGE SCALE GENOMIC DNA]</scope>
    <source>
        <strain evidence="3 4">UAMH7299</strain>
    </source>
</reference>
<keyword evidence="4" id="KW-1185">Reference proteome</keyword>
<evidence type="ECO:0000313" key="4">
    <source>
        <dbReference type="Proteomes" id="UP000224634"/>
    </source>
</evidence>
<dbReference type="SUPFAM" id="SSF51905">
    <property type="entry name" value="FAD/NAD(P)-binding domain"/>
    <property type="match status" value="1"/>
</dbReference>
<dbReference type="Gene3D" id="3.30.519.10">
    <property type="entry name" value="Guanine Nucleotide Dissociation Inhibitor, domain 2"/>
    <property type="match status" value="1"/>
</dbReference>
<dbReference type="PANTHER" id="PTHR11787:SF4">
    <property type="entry name" value="CHM, RAB ESCORT PROTEIN 1"/>
    <property type="match status" value="1"/>
</dbReference>
<dbReference type="Gene3D" id="3.50.50.60">
    <property type="entry name" value="FAD/NAD(P)-binding domain"/>
    <property type="match status" value="1"/>
</dbReference>
<dbReference type="GO" id="GO:0005634">
    <property type="term" value="C:nucleus"/>
    <property type="evidence" value="ECO:0007669"/>
    <property type="project" value="TreeGrafter"/>
</dbReference>
<dbReference type="GO" id="GO:0016192">
    <property type="term" value="P:vesicle-mediated transport"/>
    <property type="evidence" value="ECO:0007669"/>
    <property type="project" value="TreeGrafter"/>
</dbReference>
<comment type="caution">
    <text evidence="3">The sequence shown here is derived from an EMBL/GenBank/DDBJ whole genome shotgun (WGS) entry which is preliminary data.</text>
</comment>
<gene>
    <name evidence="3" type="ORF">AJ80_01892</name>
</gene>
<comment type="similarity">
    <text evidence="1 2">Belongs to the Rab GDI family.</text>
</comment>
<dbReference type="GO" id="GO:0007264">
    <property type="term" value="P:small GTPase-mediated signal transduction"/>
    <property type="evidence" value="ECO:0007669"/>
    <property type="project" value="UniProtKB-UniRule"/>
</dbReference>
<accession>A0A2B7YQV7</accession>
<evidence type="ECO:0000256" key="2">
    <source>
        <dbReference type="PIRNR" id="PIRNR037514"/>
    </source>
</evidence>